<evidence type="ECO:0000313" key="2">
    <source>
        <dbReference type="EMBL" id="MDM7854239.1"/>
    </source>
</evidence>
<sequence length="115" mass="12144">MRLAYDILLFLHLVGWAIVLGGTIVTLREARLPKGALHGILTALVTGIAMVGLAQASDELRDPNNAKIAVKLVIALVVTGLIVYGTRRPEKVTRGLAGAILGLTVVNVAVAAIWR</sequence>
<evidence type="ECO:0008006" key="4">
    <source>
        <dbReference type="Google" id="ProtNLM"/>
    </source>
</evidence>
<keyword evidence="1" id="KW-0472">Membrane</keyword>
<accession>A0ABT7SDV7</accession>
<proteinExistence type="predicted"/>
<dbReference type="RefSeq" id="WP_289453899.1">
    <property type="nucleotide sequence ID" value="NZ_JAUCGQ010000001.1"/>
</dbReference>
<gene>
    <name evidence="2" type="ORF">QRT04_04780</name>
</gene>
<keyword evidence="1" id="KW-1133">Transmembrane helix</keyword>
<evidence type="ECO:0000313" key="3">
    <source>
        <dbReference type="Proteomes" id="UP001529338"/>
    </source>
</evidence>
<feature type="transmembrane region" description="Helical" evidence="1">
    <location>
        <begin position="6"/>
        <end position="27"/>
    </location>
</feature>
<name>A0ABT7SDV7_9CELL</name>
<evidence type="ECO:0000256" key="1">
    <source>
        <dbReference type="SAM" id="Phobius"/>
    </source>
</evidence>
<feature type="transmembrane region" description="Helical" evidence="1">
    <location>
        <begin position="68"/>
        <end position="84"/>
    </location>
</feature>
<feature type="transmembrane region" description="Helical" evidence="1">
    <location>
        <begin position="96"/>
        <end position="114"/>
    </location>
</feature>
<keyword evidence="3" id="KW-1185">Reference proteome</keyword>
<protein>
    <recommendedName>
        <fullName evidence="4">Integral membrane protein</fullName>
    </recommendedName>
</protein>
<reference evidence="2 3" key="1">
    <citation type="submission" date="2023-06" db="EMBL/GenBank/DDBJ databases">
        <title>Cellulomonas sp. MW4 Whole genome sequence.</title>
        <authorList>
            <person name="Park S."/>
        </authorList>
    </citation>
    <scope>NUCLEOTIDE SEQUENCE [LARGE SCALE GENOMIC DNA]</scope>
    <source>
        <strain evidence="2 3">MW4</strain>
    </source>
</reference>
<comment type="caution">
    <text evidence="2">The sequence shown here is derived from an EMBL/GenBank/DDBJ whole genome shotgun (WGS) entry which is preliminary data.</text>
</comment>
<feature type="transmembrane region" description="Helical" evidence="1">
    <location>
        <begin position="39"/>
        <end position="56"/>
    </location>
</feature>
<dbReference type="Proteomes" id="UP001529338">
    <property type="component" value="Unassembled WGS sequence"/>
</dbReference>
<dbReference type="EMBL" id="JAUCGQ010000001">
    <property type="protein sequence ID" value="MDM7854239.1"/>
    <property type="molecule type" value="Genomic_DNA"/>
</dbReference>
<keyword evidence="1" id="KW-0812">Transmembrane</keyword>
<organism evidence="2 3">
    <name type="scientific">Cellulomonas alba</name>
    <dbReference type="NCBI Taxonomy" id="3053467"/>
    <lineage>
        <taxon>Bacteria</taxon>
        <taxon>Bacillati</taxon>
        <taxon>Actinomycetota</taxon>
        <taxon>Actinomycetes</taxon>
        <taxon>Micrococcales</taxon>
        <taxon>Cellulomonadaceae</taxon>
        <taxon>Cellulomonas</taxon>
    </lineage>
</organism>